<comment type="caution">
    <text evidence="4">The sequence shown here is derived from an EMBL/GenBank/DDBJ whole genome shotgun (WGS) entry which is preliminary data.</text>
</comment>
<keyword evidence="5" id="KW-1185">Reference proteome</keyword>
<sequence length="742" mass="84672">MLPDSPTNTSEKTYSRKRSTTRDKTSDTLTQNSSLDAALTIEDVKRIQLAFYVQGPGGTEQSLNLSRAQFTEAMSMLMPKLGSIKIWSELFDSIDTTSENFVNWDKLANYWLLKYYERDIFSLNAESDWSSLKYLSPTLHHSSINRFDQMKNTNKYFSLSKDGTICFWTMHLKLFKTIRVTTDSCMLQDQWATDCVYMPHINKMVFAFTTNEIMFCNMNLKLDLTPQLKLVNLSAIPRCLHFWWDEENPNNSILCWGDVEGYLNIIVWSVILPQIFDKLPQSGMDKEDSVIEISVDEIKNEEHSGVIFHRVEMHKEWIRRVQYIPNLEAFVSCSFCSTNSMVIRWFEITTDEKKTSRARRKFTRKSTFSVSMGINAFDYHPGLNLLATAQVNNNVNLWNPYVSSKPSGLLRGHLSPVLSVKFHTKHSKLISLCQAKTIRVWDIQMQIGLHRIAGIFPKGIDLSEGVMFLHENSNKLFITFKTSVVYLEMLQRDQNRLLTQKPVIGLVYNKIMNQVITAYQDGKLIFWALETGNRVRNSPSNHNKAELTCFVQDASETRLFTGGTDGTVRVCDLNGQLLHTLICFGGSPAEVSQILVLKRIIIVMGGGKKFILFRSTNFRDSNVYPSEWKGGIVHNDEVIAGCAIPPHSMITGSSDGELIQWNINSELPLQRMQQRMRPPTASDEDNFMVTRLIAIQSRYDAALANPFVANLVSCSSGSVVRFWNTFHANLLSEFISHEKGTT</sequence>
<dbReference type="Pfam" id="PF00400">
    <property type="entry name" value="WD40"/>
    <property type="match status" value="2"/>
</dbReference>
<dbReference type="PANTHER" id="PTHR44324:SF1">
    <property type="entry name" value="WD REPEAT-CONTAINING PROTEIN 49"/>
    <property type="match status" value="1"/>
</dbReference>
<name>A0ABD2Q6V1_9PLAT</name>
<feature type="repeat" description="WD" evidence="2">
    <location>
        <begin position="410"/>
        <end position="444"/>
    </location>
</feature>
<proteinExistence type="predicted"/>
<dbReference type="PANTHER" id="PTHR44324">
    <property type="entry name" value="WD40 REPEAT DOMAIN 95"/>
    <property type="match status" value="1"/>
</dbReference>
<dbReference type="SMART" id="SM00320">
    <property type="entry name" value="WD40"/>
    <property type="match status" value="7"/>
</dbReference>
<dbReference type="InterPro" id="IPR015943">
    <property type="entry name" value="WD40/YVTN_repeat-like_dom_sf"/>
</dbReference>
<dbReference type="EMBL" id="JBJKFK010000781">
    <property type="protein sequence ID" value="KAL3315300.1"/>
    <property type="molecule type" value="Genomic_DNA"/>
</dbReference>
<organism evidence="4 5">
    <name type="scientific">Cichlidogyrus casuarinus</name>
    <dbReference type="NCBI Taxonomy" id="1844966"/>
    <lineage>
        <taxon>Eukaryota</taxon>
        <taxon>Metazoa</taxon>
        <taxon>Spiralia</taxon>
        <taxon>Lophotrochozoa</taxon>
        <taxon>Platyhelminthes</taxon>
        <taxon>Monogenea</taxon>
        <taxon>Monopisthocotylea</taxon>
        <taxon>Dactylogyridea</taxon>
        <taxon>Ancyrocephalidae</taxon>
        <taxon>Cichlidogyrus</taxon>
    </lineage>
</organism>
<keyword evidence="1" id="KW-0677">Repeat</keyword>
<evidence type="ECO:0000256" key="3">
    <source>
        <dbReference type="SAM" id="MobiDB-lite"/>
    </source>
</evidence>
<dbReference type="SUPFAM" id="SSF50978">
    <property type="entry name" value="WD40 repeat-like"/>
    <property type="match status" value="2"/>
</dbReference>
<evidence type="ECO:0000256" key="2">
    <source>
        <dbReference type="PROSITE-ProRule" id="PRU00221"/>
    </source>
</evidence>
<dbReference type="Proteomes" id="UP001626550">
    <property type="component" value="Unassembled WGS sequence"/>
</dbReference>
<reference evidence="4 5" key="1">
    <citation type="submission" date="2024-11" db="EMBL/GenBank/DDBJ databases">
        <title>Adaptive evolution of stress response genes in parasites aligns with host niche diversity.</title>
        <authorList>
            <person name="Hahn C."/>
            <person name="Resl P."/>
        </authorList>
    </citation>
    <scope>NUCLEOTIDE SEQUENCE [LARGE SCALE GENOMIC DNA]</scope>
    <source>
        <strain evidence="4">EGGRZ-B1_66</strain>
        <tissue evidence="4">Body</tissue>
    </source>
</reference>
<evidence type="ECO:0000256" key="1">
    <source>
        <dbReference type="ARBA" id="ARBA00022737"/>
    </source>
</evidence>
<gene>
    <name evidence="4" type="primary">WDR49_2</name>
    <name evidence="4" type="ORF">Ciccas_006069</name>
</gene>
<protein>
    <submittedName>
        <fullName evidence="4">WD repeat-containing protein 49</fullName>
    </submittedName>
</protein>
<dbReference type="PROSITE" id="PS50294">
    <property type="entry name" value="WD_REPEATS_REGION"/>
    <property type="match status" value="1"/>
</dbReference>
<dbReference type="InterPro" id="IPR001680">
    <property type="entry name" value="WD40_rpt"/>
</dbReference>
<dbReference type="Gene3D" id="2.130.10.10">
    <property type="entry name" value="YVTN repeat-like/Quinoprotein amine dehydrogenase"/>
    <property type="match status" value="2"/>
</dbReference>
<dbReference type="InterPro" id="IPR051242">
    <property type="entry name" value="WD-EF-hand_domain"/>
</dbReference>
<dbReference type="InterPro" id="IPR036322">
    <property type="entry name" value="WD40_repeat_dom_sf"/>
</dbReference>
<keyword evidence="2" id="KW-0853">WD repeat</keyword>
<dbReference type="AlphaFoldDB" id="A0ABD2Q6V1"/>
<evidence type="ECO:0000313" key="4">
    <source>
        <dbReference type="EMBL" id="KAL3315300.1"/>
    </source>
</evidence>
<evidence type="ECO:0000313" key="5">
    <source>
        <dbReference type="Proteomes" id="UP001626550"/>
    </source>
</evidence>
<feature type="compositionally biased region" description="Polar residues" evidence="3">
    <location>
        <begin position="1"/>
        <end position="12"/>
    </location>
</feature>
<accession>A0ABD2Q6V1</accession>
<dbReference type="PROSITE" id="PS50082">
    <property type="entry name" value="WD_REPEATS_2"/>
    <property type="match status" value="1"/>
</dbReference>
<feature type="region of interest" description="Disordered" evidence="3">
    <location>
        <begin position="1"/>
        <end position="29"/>
    </location>
</feature>